<comment type="subunit">
    <text evidence="10">Homodimer.</text>
</comment>
<dbReference type="PANTHER" id="PTHR30004:SF5">
    <property type="entry name" value="4-HYDROXYTHREONINE-4-PHOSPHATE DEHYDROGENASE"/>
    <property type="match status" value="1"/>
</dbReference>
<reference evidence="11 12" key="1">
    <citation type="submission" date="2018-07" db="EMBL/GenBank/DDBJ databases">
        <title>Genomic Encyclopedia of Type Strains, Phase IV (KMG-IV): sequencing the most valuable type-strain genomes for metagenomic binning, comparative biology and taxonomic classification.</title>
        <authorList>
            <person name="Goeker M."/>
        </authorList>
    </citation>
    <scope>NUCLEOTIDE SEQUENCE [LARGE SCALE GENOMIC DNA]</scope>
    <source>
        <strain evidence="11 12">DSM 16500</strain>
    </source>
</reference>
<evidence type="ECO:0000256" key="2">
    <source>
        <dbReference type="ARBA" id="ARBA00022723"/>
    </source>
</evidence>
<dbReference type="GO" id="GO:0008615">
    <property type="term" value="P:pyridoxine biosynthetic process"/>
    <property type="evidence" value="ECO:0007669"/>
    <property type="project" value="UniProtKB-UniRule"/>
</dbReference>
<comment type="miscellaneous">
    <text evidence="10">The active site is located at the dimer interface.</text>
</comment>
<keyword evidence="5 10" id="KW-0521">NADP</keyword>
<name>A0A370GCE2_9COXI</name>
<dbReference type="PANTHER" id="PTHR30004">
    <property type="entry name" value="4-HYDROXYTHREONINE-4-PHOSPHATE DEHYDROGENASE"/>
    <property type="match status" value="1"/>
</dbReference>
<evidence type="ECO:0000256" key="3">
    <source>
        <dbReference type="ARBA" id="ARBA00022833"/>
    </source>
</evidence>
<sequence length="325" mass="34967">MPSPQRIMLTPGEPAGIGPDIIAQIAQQAWPVELVVVSDPDLLLERAKAIGLPLQLSLCHAEETPLPHQAGRLKYVSVPLNEKVVPGKLNPANAHYVLRTLELAAEWCLQKKADAVVTGPVHKGVINDAGIPFTGHTEFFAQCAGVKDTVMLFVVDQLKVALATIHVPLARVPLTLTKDSLQTTLTILHDSLQKYFRISSPRLLVCGLNPHAGEGGYLGREEIDIIEPVIAALRKQHYHIDGPLAADTIFTPMYLREADAILAMYHDQALPLVKYIGFGNAVNVTLGLPFVRTSVDHGTALDVAGTGKADAGSLLAAIRLAIQIT</sequence>
<dbReference type="OrthoDB" id="9801783at2"/>
<feature type="binding site" evidence="10">
    <location>
        <position position="274"/>
    </location>
    <ligand>
        <name>substrate</name>
    </ligand>
</feature>
<protein>
    <recommendedName>
        <fullName evidence="10">4-hydroxythreonine-4-phosphate dehydrogenase</fullName>
        <ecNumber evidence="10">1.1.1.262</ecNumber>
    </recommendedName>
    <alternativeName>
        <fullName evidence="10">4-(phosphohydroxy)-L-threonine dehydrogenase</fullName>
    </alternativeName>
</protein>
<comment type="function">
    <text evidence="10">Catalyzes the NAD(P)-dependent oxidation of 4-(phosphooxy)-L-threonine (HTP) into 2-amino-3-oxo-4-(phosphooxy)butyric acid which spontaneously decarboxylates to form 3-amino-2-oxopropyl phosphate (AHAP).</text>
</comment>
<dbReference type="GO" id="GO:0042823">
    <property type="term" value="P:pyridoxal phosphate biosynthetic process"/>
    <property type="evidence" value="ECO:0007669"/>
    <property type="project" value="UniProtKB-UniRule"/>
</dbReference>
<organism evidence="11 12">
    <name type="scientific">Aquicella lusitana</name>
    <dbReference type="NCBI Taxonomy" id="254246"/>
    <lineage>
        <taxon>Bacteria</taxon>
        <taxon>Pseudomonadati</taxon>
        <taxon>Pseudomonadota</taxon>
        <taxon>Gammaproteobacteria</taxon>
        <taxon>Legionellales</taxon>
        <taxon>Coxiellaceae</taxon>
        <taxon>Aquicella</taxon>
    </lineage>
</organism>
<dbReference type="GO" id="GO:0008270">
    <property type="term" value="F:zinc ion binding"/>
    <property type="evidence" value="ECO:0007669"/>
    <property type="project" value="UniProtKB-UniRule"/>
</dbReference>
<feature type="binding site" evidence="10">
    <location>
        <position position="266"/>
    </location>
    <ligand>
        <name>a divalent metal cation</name>
        <dbReference type="ChEBI" id="CHEBI:60240"/>
        <note>ligand shared between dimeric partners</note>
    </ligand>
</feature>
<feature type="binding site" evidence="10">
    <location>
        <position position="292"/>
    </location>
    <ligand>
        <name>substrate</name>
    </ligand>
</feature>
<feature type="binding site" evidence="10">
    <location>
        <position position="137"/>
    </location>
    <ligand>
        <name>substrate</name>
    </ligand>
</feature>
<keyword evidence="3 10" id="KW-0862">Zinc</keyword>
<comment type="caution">
    <text evidence="11">The sequence shown here is derived from an EMBL/GenBank/DDBJ whole genome shotgun (WGS) entry which is preliminary data.</text>
</comment>
<dbReference type="EMBL" id="QQAX01000019">
    <property type="protein sequence ID" value="RDI41492.1"/>
    <property type="molecule type" value="Genomic_DNA"/>
</dbReference>
<evidence type="ECO:0000256" key="8">
    <source>
        <dbReference type="ARBA" id="ARBA00023096"/>
    </source>
</evidence>
<evidence type="ECO:0000256" key="1">
    <source>
        <dbReference type="ARBA" id="ARBA00022490"/>
    </source>
</evidence>
<dbReference type="GO" id="GO:0050897">
    <property type="term" value="F:cobalt ion binding"/>
    <property type="evidence" value="ECO:0007669"/>
    <property type="project" value="UniProtKB-UniRule"/>
</dbReference>
<comment type="cofactor">
    <cofactor evidence="10">
        <name>Zn(2+)</name>
        <dbReference type="ChEBI" id="CHEBI:29105"/>
    </cofactor>
    <cofactor evidence="10">
        <name>Mg(2+)</name>
        <dbReference type="ChEBI" id="CHEBI:18420"/>
    </cofactor>
    <cofactor evidence="10">
        <name>Co(2+)</name>
        <dbReference type="ChEBI" id="CHEBI:48828"/>
    </cofactor>
    <text evidence="10">Binds 1 divalent metal cation per subunit. Can use ions such as Zn(2+), Mg(2+) or Co(2+).</text>
</comment>
<keyword evidence="8 10" id="KW-0664">Pyridoxine biosynthesis</keyword>
<keyword evidence="4 10" id="KW-0460">Magnesium</keyword>
<evidence type="ECO:0000256" key="10">
    <source>
        <dbReference type="HAMAP-Rule" id="MF_00536"/>
    </source>
</evidence>
<dbReference type="EC" id="1.1.1.262" evidence="10"/>
<accession>A0A370GCE2</accession>
<dbReference type="GO" id="GO:0005737">
    <property type="term" value="C:cytoplasm"/>
    <property type="evidence" value="ECO:0007669"/>
    <property type="project" value="UniProtKB-SubCell"/>
</dbReference>
<keyword evidence="9 10" id="KW-0170">Cobalt</keyword>
<evidence type="ECO:0000313" key="11">
    <source>
        <dbReference type="EMBL" id="RDI41492.1"/>
    </source>
</evidence>
<evidence type="ECO:0000256" key="5">
    <source>
        <dbReference type="ARBA" id="ARBA00022857"/>
    </source>
</evidence>
<feature type="binding site" evidence="10">
    <location>
        <position position="211"/>
    </location>
    <ligand>
        <name>a divalent metal cation</name>
        <dbReference type="ChEBI" id="CHEBI:60240"/>
        <note>ligand shared between dimeric partners</note>
    </ligand>
</feature>
<dbReference type="NCBIfam" id="TIGR00557">
    <property type="entry name" value="pdxA"/>
    <property type="match status" value="1"/>
</dbReference>
<feature type="binding site" evidence="10">
    <location>
        <position position="283"/>
    </location>
    <ligand>
        <name>substrate</name>
    </ligand>
</feature>
<keyword evidence="7 10" id="KW-0520">NAD</keyword>
<evidence type="ECO:0000256" key="7">
    <source>
        <dbReference type="ARBA" id="ARBA00023027"/>
    </source>
</evidence>
<dbReference type="Pfam" id="PF04166">
    <property type="entry name" value="PdxA"/>
    <property type="match status" value="1"/>
</dbReference>
<dbReference type="Gene3D" id="3.40.718.10">
    <property type="entry name" value="Isopropylmalate Dehydrogenase"/>
    <property type="match status" value="1"/>
</dbReference>
<keyword evidence="1 10" id="KW-0963">Cytoplasm</keyword>
<dbReference type="InterPro" id="IPR005255">
    <property type="entry name" value="PdxA_fam"/>
</dbReference>
<feature type="binding site" evidence="10">
    <location>
        <position position="136"/>
    </location>
    <ligand>
        <name>substrate</name>
    </ligand>
</feature>
<dbReference type="GO" id="GO:0050570">
    <property type="term" value="F:4-hydroxythreonine-4-phosphate dehydrogenase activity"/>
    <property type="evidence" value="ECO:0007669"/>
    <property type="project" value="UniProtKB-UniRule"/>
</dbReference>
<feature type="binding site" evidence="10">
    <location>
        <position position="166"/>
    </location>
    <ligand>
        <name>a divalent metal cation</name>
        <dbReference type="ChEBI" id="CHEBI:60240"/>
        <note>ligand shared between dimeric partners</note>
    </ligand>
</feature>
<comment type="catalytic activity">
    <reaction evidence="10">
        <text>4-(phosphooxy)-L-threonine + NAD(+) = 3-amino-2-oxopropyl phosphate + CO2 + NADH</text>
        <dbReference type="Rhea" id="RHEA:32275"/>
        <dbReference type="ChEBI" id="CHEBI:16526"/>
        <dbReference type="ChEBI" id="CHEBI:57279"/>
        <dbReference type="ChEBI" id="CHEBI:57540"/>
        <dbReference type="ChEBI" id="CHEBI:57945"/>
        <dbReference type="ChEBI" id="CHEBI:58452"/>
        <dbReference type="EC" id="1.1.1.262"/>
    </reaction>
</comment>
<keyword evidence="6 10" id="KW-0560">Oxidoreductase</keyword>
<evidence type="ECO:0000256" key="6">
    <source>
        <dbReference type="ARBA" id="ARBA00023002"/>
    </source>
</evidence>
<keyword evidence="2 10" id="KW-0479">Metal-binding</keyword>
<gene>
    <name evidence="10" type="primary">pdxA</name>
    <name evidence="11" type="ORF">C8D86_11910</name>
</gene>
<evidence type="ECO:0000256" key="9">
    <source>
        <dbReference type="ARBA" id="ARBA00023285"/>
    </source>
</evidence>
<dbReference type="HAMAP" id="MF_00536">
    <property type="entry name" value="PdxA"/>
    <property type="match status" value="1"/>
</dbReference>
<evidence type="ECO:0000256" key="4">
    <source>
        <dbReference type="ARBA" id="ARBA00022842"/>
    </source>
</evidence>
<dbReference type="AlphaFoldDB" id="A0A370GCE2"/>
<comment type="subcellular location">
    <subcellularLocation>
        <location evidence="10">Cytoplasm</location>
    </subcellularLocation>
</comment>
<evidence type="ECO:0000313" key="12">
    <source>
        <dbReference type="Proteomes" id="UP000254720"/>
    </source>
</evidence>
<comment type="pathway">
    <text evidence="10">Cofactor biosynthesis; pyridoxine 5'-phosphate biosynthesis; pyridoxine 5'-phosphate from D-erythrose 4-phosphate: step 4/5.</text>
</comment>
<dbReference type="InterPro" id="IPR037510">
    <property type="entry name" value="PdxA"/>
</dbReference>
<keyword evidence="12" id="KW-1185">Reference proteome</keyword>
<dbReference type="GO" id="GO:0000287">
    <property type="term" value="F:magnesium ion binding"/>
    <property type="evidence" value="ECO:0007669"/>
    <property type="project" value="UniProtKB-UniRule"/>
</dbReference>
<proteinExistence type="inferred from homology"/>
<dbReference type="SUPFAM" id="SSF53659">
    <property type="entry name" value="Isocitrate/Isopropylmalate dehydrogenase-like"/>
    <property type="match status" value="1"/>
</dbReference>
<dbReference type="UniPathway" id="UPA00244">
    <property type="reaction ID" value="UER00312"/>
</dbReference>
<dbReference type="Proteomes" id="UP000254720">
    <property type="component" value="Unassembled WGS sequence"/>
</dbReference>
<comment type="similarity">
    <text evidence="10">Belongs to the PdxA family.</text>
</comment>
<dbReference type="GO" id="GO:0051287">
    <property type="term" value="F:NAD binding"/>
    <property type="evidence" value="ECO:0007669"/>
    <property type="project" value="InterPro"/>
</dbReference>